<dbReference type="AlphaFoldDB" id="A0A835QDG7"/>
<accession>A0A835QDG7</accession>
<organism evidence="1 2">
    <name type="scientific">Vanilla planifolia</name>
    <name type="common">Vanilla</name>
    <dbReference type="NCBI Taxonomy" id="51239"/>
    <lineage>
        <taxon>Eukaryota</taxon>
        <taxon>Viridiplantae</taxon>
        <taxon>Streptophyta</taxon>
        <taxon>Embryophyta</taxon>
        <taxon>Tracheophyta</taxon>
        <taxon>Spermatophyta</taxon>
        <taxon>Magnoliopsida</taxon>
        <taxon>Liliopsida</taxon>
        <taxon>Asparagales</taxon>
        <taxon>Orchidaceae</taxon>
        <taxon>Vanilloideae</taxon>
        <taxon>Vanilleae</taxon>
        <taxon>Vanilla</taxon>
    </lineage>
</organism>
<gene>
    <name evidence="1" type="ORF">HPP92_018742</name>
</gene>
<name>A0A835QDG7_VANPL</name>
<dbReference type="EMBL" id="JADCNL010000009">
    <property type="protein sequence ID" value="KAG0467162.1"/>
    <property type="molecule type" value="Genomic_DNA"/>
</dbReference>
<sequence length="72" mass="7999">MKASLDLALLSAVRMYPIASPIAVRCFVRLLCEEFLSKLRFNACAALSGRWCLSYGASPSKAAFSERSPLWR</sequence>
<protein>
    <submittedName>
        <fullName evidence="1">Uncharacterized protein</fullName>
    </submittedName>
</protein>
<evidence type="ECO:0000313" key="2">
    <source>
        <dbReference type="Proteomes" id="UP000636800"/>
    </source>
</evidence>
<dbReference type="Proteomes" id="UP000636800">
    <property type="component" value="Unassembled WGS sequence"/>
</dbReference>
<comment type="caution">
    <text evidence="1">The sequence shown here is derived from an EMBL/GenBank/DDBJ whole genome shotgun (WGS) entry which is preliminary data.</text>
</comment>
<keyword evidence="2" id="KW-1185">Reference proteome</keyword>
<reference evidence="1 2" key="1">
    <citation type="journal article" date="2020" name="Nat. Food">
        <title>A phased Vanilla planifolia genome enables genetic improvement of flavour and production.</title>
        <authorList>
            <person name="Hasing T."/>
            <person name="Tang H."/>
            <person name="Brym M."/>
            <person name="Khazi F."/>
            <person name="Huang T."/>
            <person name="Chambers A.H."/>
        </authorList>
    </citation>
    <scope>NUCLEOTIDE SEQUENCE [LARGE SCALE GENOMIC DNA]</scope>
    <source>
        <tissue evidence="1">Leaf</tissue>
    </source>
</reference>
<proteinExistence type="predicted"/>
<evidence type="ECO:0000313" key="1">
    <source>
        <dbReference type="EMBL" id="KAG0467162.1"/>
    </source>
</evidence>
<dbReference type="OrthoDB" id="1921208at2759"/>